<proteinExistence type="predicted"/>
<protein>
    <submittedName>
        <fullName evidence="1">Uncharacterized protein</fullName>
    </submittedName>
</protein>
<comment type="caution">
    <text evidence="1">The sequence shown here is derived from an EMBL/GenBank/DDBJ whole genome shotgun (WGS) entry which is preliminary data.</text>
</comment>
<dbReference type="AlphaFoldDB" id="A0A4Z2IDQ3"/>
<accession>A0A4Z2IDQ3</accession>
<sequence length="88" mass="9094">MALEGIYVVFVFLGVSLGRIFKLSSIPVPPSTWPSACLCDHVCSSGSSRPSASMRTAVGGARVEAAARPGLRFGGSAERGGEPLDTLQ</sequence>
<evidence type="ECO:0000313" key="1">
    <source>
        <dbReference type="EMBL" id="TNN75871.1"/>
    </source>
</evidence>
<dbReference type="Proteomes" id="UP000314294">
    <property type="component" value="Unassembled WGS sequence"/>
</dbReference>
<evidence type="ECO:0000313" key="2">
    <source>
        <dbReference type="Proteomes" id="UP000314294"/>
    </source>
</evidence>
<reference evidence="1 2" key="1">
    <citation type="submission" date="2019-03" db="EMBL/GenBank/DDBJ databases">
        <title>First draft genome of Liparis tanakae, snailfish: a comprehensive survey of snailfish specific genes.</title>
        <authorList>
            <person name="Kim W."/>
            <person name="Song I."/>
            <person name="Jeong J.-H."/>
            <person name="Kim D."/>
            <person name="Kim S."/>
            <person name="Ryu S."/>
            <person name="Song J.Y."/>
            <person name="Lee S.K."/>
        </authorList>
    </citation>
    <scope>NUCLEOTIDE SEQUENCE [LARGE SCALE GENOMIC DNA]</scope>
    <source>
        <tissue evidence="1">Muscle</tissue>
    </source>
</reference>
<name>A0A4Z2IDQ3_9TELE</name>
<organism evidence="1 2">
    <name type="scientific">Liparis tanakae</name>
    <name type="common">Tanaka's snailfish</name>
    <dbReference type="NCBI Taxonomy" id="230148"/>
    <lineage>
        <taxon>Eukaryota</taxon>
        <taxon>Metazoa</taxon>
        <taxon>Chordata</taxon>
        <taxon>Craniata</taxon>
        <taxon>Vertebrata</taxon>
        <taxon>Euteleostomi</taxon>
        <taxon>Actinopterygii</taxon>
        <taxon>Neopterygii</taxon>
        <taxon>Teleostei</taxon>
        <taxon>Neoteleostei</taxon>
        <taxon>Acanthomorphata</taxon>
        <taxon>Eupercaria</taxon>
        <taxon>Perciformes</taxon>
        <taxon>Cottioidei</taxon>
        <taxon>Cottales</taxon>
        <taxon>Liparidae</taxon>
        <taxon>Liparis</taxon>
    </lineage>
</organism>
<gene>
    <name evidence="1" type="ORF">EYF80_013841</name>
</gene>
<keyword evidence="2" id="KW-1185">Reference proteome</keyword>
<dbReference type="EMBL" id="SRLO01000098">
    <property type="protein sequence ID" value="TNN75871.1"/>
    <property type="molecule type" value="Genomic_DNA"/>
</dbReference>